<organism evidence="1">
    <name type="scientific">Medicago truncatula</name>
    <name type="common">Barrel medic</name>
    <name type="synonym">Medicago tribuloides</name>
    <dbReference type="NCBI Taxonomy" id="3880"/>
    <lineage>
        <taxon>Eukaryota</taxon>
        <taxon>Viridiplantae</taxon>
        <taxon>Streptophyta</taxon>
        <taxon>Embryophyta</taxon>
        <taxon>Tracheophyta</taxon>
        <taxon>Spermatophyta</taxon>
        <taxon>Magnoliopsida</taxon>
        <taxon>eudicotyledons</taxon>
        <taxon>Gunneridae</taxon>
        <taxon>Pentapetalae</taxon>
        <taxon>rosids</taxon>
        <taxon>fabids</taxon>
        <taxon>Fabales</taxon>
        <taxon>Fabaceae</taxon>
        <taxon>Papilionoideae</taxon>
        <taxon>50 kb inversion clade</taxon>
        <taxon>NPAAA clade</taxon>
        <taxon>Hologalegina</taxon>
        <taxon>IRL clade</taxon>
        <taxon>Trifolieae</taxon>
        <taxon>Medicago</taxon>
    </lineage>
</organism>
<comment type="caution">
    <text evidence="1">The sequence shown here is derived from an EMBL/GenBank/DDBJ whole genome shotgun (WGS) entry which is preliminary data.</text>
</comment>
<dbReference type="Proteomes" id="UP000265566">
    <property type="component" value="Chromosome 8"/>
</dbReference>
<reference evidence="1" key="1">
    <citation type="journal article" date="2018" name="Nat. Plants">
        <title>Whole-genome landscape of Medicago truncatula symbiotic genes.</title>
        <authorList>
            <person name="Pecrix Y."/>
            <person name="Gamas P."/>
            <person name="Carrere S."/>
        </authorList>
    </citation>
    <scope>NUCLEOTIDE SEQUENCE</scope>
    <source>
        <tissue evidence="1">Leaves</tissue>
    </source>
</reference>
<sequence>MGIGQLGSLGDFILLPRIGLGLGRNAINLCCTPPLCSVGSRLHSILLKILLYINHITRQLNTPKQLL</sequence>
<protein>
    <submittedName>
        <fullName evidence="1">Uncharacterized protein</fullName>
    </submittedName>
</protein>
<dbReference type="Gramene" id="rna49861">
    <property type="protein sequence ID" value="RHN43310.1"/>
    <property type="gene ID" value="gene49861"/>
</dbReference>
<evidence type="ECO:0000313" key="1">
    <source>
        <dbReference type="EMBL" id="RHN43310.1"/>
    </source>
</evidence>
<gene>
    <name evidence="1" type="ORF">MtrunA17_Chr8g0386411</name>
</gene>
<proteinExistence type="predicted"/>
<dbReference type="AlphaFoldDB" id="A0A396GQJ0"/>
<dbReference type="EMBL" id="PSQE01000008">
    <property type="protein sequence ID" value="RHN43310.1"/>
    <property type="molecule type" value="Genomic_DNA"/>
</dbReference>
<accession>A0A396GQJ0</accession>
<name>A0A396GQJ0_MEDTR</name>